<name>A0AAV4K4C2_9DEIO</name>
<reference evidence="1" key="2">
    <citation type="journal article" date="2014" name="Int. J. Syst. Evol. Microbiol.">
        <title>Complete genome sequence of Corynebacterium casei LMG S-19264T (=DSM 44701T), isolated from a smear-ripened cheese.</title>
        <authorList>
            <consortium name="US DOE Joint Genome Institute (JGI-PGF)"/>
            <person name="Walter F."/>
            <person name="Albersmeier A."/>
            <person name="Kalinowski J."/>
            <person name="Ruckert C."/>
        </authorList>
    </citation>
    <scope>NUCLEOTIDE SEQUENCE</scope>
    <source>
        <strain evidence="1">CGMCC 1.8885</strain>
    </source>
</reference>
<evidence type="ECO:0000313" key="2">
    <source>
        <dbReference type="EMBL" id="GGP29008.1"/>
    </source>
</evidence>
<dbReference type="RefSeq" id="WP_017871941.1">
    <property type="nucleotide sequence ID" value="NZ_BMLZ01000005.1"/>
</dbReference>
<proteinExistence type="predicted"/>
<comment type="caution">
    <text evidence="1">The sequence shown here is derived from an EMBL/GenBank/DDBJ whole genome shotgun (WGS) entry which is preliminary data.</text>
</comment>
<evidence type="ECO:0008006" key="5">
    <source>
        <dbReference type="Google" id="ProtNLM"/>
    </source>
</evidence>
<gene>
    <name evidence="2" type="ORF">GCM10008021_06590</name>
    <name evidence="1" type="ORF">GCM10010914_12540</name>
</gene>
<organism evidence="1 4">
    <name type="scientific">Deinococcus wulumuqiensis</name>
    <dbReference type="NCBI Taxonomy" id="980427"/>
    <lineage>
        <taxon>Bacteria</taxon>
        <taxon>Thermotogati</taxon>
        <taxon>Deinococcota</taxon>
        <taxon>Deinococci</taxon>
        <taxon>Deinococcales</taxon>
        <taxon>Deinococcaceae</taxon>
        <taxon>Deinococcus</taxon>
    </lineage>
</organism>
<dbReference type="GeneID" id="59165518"/>
<accession>A0AAV4K4C2</accession>
<dbReference type="Proteomes" id="UP000652720">
    <property type="component" value="Unassembled WGS sequence"/>
</dbReference>
<protein>
    <recommendedName>
        <fullName evidence="5">DUF4237 domain-containing protein</fullName>
    </recommendedName>
</protein>
<evidence type="ECO:0000313" key="1">
    <source>
        <dbReference type="EMBL" id="GGI79814.1"/>
    </source>
</evidence>
<dbReference type="EMBL" id="BMLZ01000005">
    <property type="protein sequence ID" value="GGP29008.1"/>
    <property type="molecule type" value="Genomic_DNA"/>
</dbReference>
<keyword evidence="3" id="KW-1185">Reference proteome</keyword>
<dbReference type="AlphaFoldDB" id="A0AAV4K4C2"/>
<sequence length="269" mass="30468">MGRRERFSQYEWATWPDEELLAQLATMQGMVNIRRIEQNVMGGPGLVVDLTDEYFQTGQVMADGTWPHPARHNRVLRLTWESRWKEVGGGLNGGGVTVFESGEIYALETYPEGYCGPYAQSYSWNPDAPDCGSTLLEVVNDPDPWITELLNDSPDYGVFPLGGRPVQVHPDTWERNKGNGWETPTGRYFPADDKGSDSGVYFWTGETEPTREQQAEFDAAVKRNQEAQAALERSRPRYRHLFIASNSVMVELLCEGLPRWEWAEVAEKG</sequence>
<dbReference type="EMBL" id="BMMA01000008">
    <property type="protein sequence ID" value="GGI79814.1"/>
    <property type="molecule type" value="Genomic_DNA"/>
</dbReference>
<evidence type="ECO:0000313" key="3">
    <source>
        <dbReference type="Proteomes" id="UP000630135"/>
    </source>
</evidence>
<dbReference type="Proteomes" id="UP000630135">
    <property type="component" value="Unassembled WGS sequence"/>
</dbReference>
<evidence type="ECO:0000313" key="4">
    <source>
        <dbReference type="Proteomes" id="UP000652720"/>
    </source>
</evidence>
<reference evidence="3" key="3">
    <citation type="journal article" date="2019" name="Int. J. Syst. Evol. Microbiol.">
        <title>The Global Catalogue of Microorganisms (GCM) 10K type strain sequencing project: providing services to taxonomists for standard genome sequencing and annotation.</title>
        <authorList>
            <consortium name="The Broad Institute Genomics Platform"/>
            <consortium name="The Broad Institute Genome Sequencing Center for Infectious Disease"/>
            <person name="Wu L."/>
            <person name="Ma J."/>
        </authorList>
    </citation>
    <scope>NUCLEOTIDE SEQUENCE [LARGE SCALE GENOMIC DNA]</scope>
    <source>
        <strain evidence="3">CGMCC 1.8884</strain>
    </source>
</reference>
<reference evidence="2" key="1">
    <citation type="journal article" date="2014" name="Int. J. Syst. Evol. Microbiol.">
        <title>Complete genome of a new Firmicutes species belonging to the dominant human colonic microbiota ('Ruminococcus bicirculans') reveals two chromosomes and a selective capacity to utilize plant glucans.</title>
        <authorList>
            <consortium name="NISC Comparative Sequencing Program"/>
            <person name="Wegmann U."/>
            <person name="Louis P."/>
            <person name="Goesmann A."/>
            <person name="Henrissat B."/>
            <person name="Duncan S.H."/>
            <person name="Flint H.J."/>
        </authorList>
    </citation>
    <scope>NUCLEOTIDE SEQUENCE</scope>
    <source>
        <strain evidence="2">CGMCC 1.8884</strain>
    </source>
</reference>
<reference evidence="1" key="4">
    <citation type="submission" date="2023-08" db="EMBL/GenBank/DDBJ databases">
        <authorList>
            <person name="Sun Q."/>
            <person name="Zhou Y."/>
        </authorList>
    </citation>
    <scope>NUCLEOTIDE SEQUENCE</scope>
    <source>
        <strain evidence="2">CGMCC 1.8884</strain>
        <strain evidence="1">CGMCC 1.8885</strain>
    </source>
</reference>